<accession>A0A478FQN4</accession>
<dbReference type="EMBL" id="BIMN01000005">
    <property type="protein sequence ID" value="GCE63878.1"/>
    <property type="molecule type" value="Genomic_DNA"/>
</dbReference>
<sequence>MRIFDYFFNRYGIPLLVVGSTGTGIKLYFGKVGYLTYGDSQIFNSLEGEENVDRSSQAGINIVSQPTAIVQPPKPKKTTFADKIDSRFKVFSEKTTEDVIRNVMFQRLYPNKDEDFSYSATQLFAGGIKFGFKAKSLYTKENAKELKTIEKPENTEVDKYREACLKALNTEYPSDKDESGQIAKLREWCTEPKIQDVLSRHKFHVFSDSRYEKEIESSIKKILAGWFKKEGETKWWEKQSFFSEDEVKQILKGKEEGFKSESEIEKEQVEFVKQKCLQELDKNFERKNFYLTKDFIDQMNDPSDLKVDLFQEVAIFCSVPTTAESYVNEAMQGILKTTFTEKEKEDYCYIEGKEPQDYKTISTTDPFEGKTFWCAVRLLYETKPKES</sequence>
<dbReference type="AlphaFoldDB" id="A0A478FQN4"/>
<evidence type="ECO:0000313" key="2">
    <source>
        <dbReference type="Proteomes" id="UP000324831"/>
    </source>
</evidence>
<protein>
    <submittedName>
        <fullName evidence="1">Uncharacterized protein</fullName>
    </submittedName>
</protein>
<comment type="caution">
    <text evidence="1">The sequence shown here is derived from an EMBL/GenBank/DDBJ whole genome shotgun (WGS) entry which is preliminary data.</text>
</comment>
<evidence type="ECO:0000313" key="1">
    <source>
        <dbReference type="EMBL" id="GCE63878.1"/>
    </source>
</evidence>
<name>A0A478FQN4_9MOLU</name>
<organism evidence="1 2">
    <name type="scientific">Candidatus Mycoplasma haematohominis</name>
    <dbReference type="NCBI Taxonomy" id="1494318"/>
    <lineage>
        <taxon>Bacteria</taxon>
        <taxon>Bacillati</taxon>
        <taxon>Mycoplasmatota</taxon>
        <taxon>Mollicutes</taxon>
        <taxon>Mycoplasmataceae</taxon>
        <taxon>Mycoplasma</taxon>
    </lineage>
</organism>
<dbReference type="Proteomes" id="UP000324831">
    <property type="component" value="Unassembled WGS sequence"/>
</dbReference>
<reference evidence="1 2" key="1">
    <citation type="submission" date="2019-01" db="EMBL/GenBank/DDBJ databases">
        <title>Draft genome sequences of Candidatus Mycoplasma haemohominis SWG34-3 identified from a patient with pyrexia, anemia and liver dysfunction.</title>
        <authorList>
            <person name="Sekizuka T."/>
            <person name="Hattori N."/>
            <person name="Katano H."/>
            <person name="Takuma T."/>
            <person name="Ito T."/>
            <person name="Arai N."/>
            <person name="Yanai R."/>
            <person name="Ishii S."/>
            <person name="Miura Y."/>
            <person name="Tokunaga T."/>
            <person name="Watanabe H."/>
            <person name="Nomura N."/>
            <person name="Eguchi J."/>
            <person name="Arai T."/>
            <person name="Hasegawa H."/>
            <person name="Nakamaki T."/>
            <person name="Wakita T."/>
            <person name="Niki Y."/>
            <person name="Kuroda M."/>
        </authorList>
    </citation>
    <scope>NUCLEOTIDE SEQUENCE [LARGE SCALE GENOMIC DNA]</scope>
    <source>
        <strain evidence="1">SWG34-3</strain>
    </source>
</reference>
<proteinExistence type="predicted"/>
<gene>
    <name evidence="1" type="ORF">MHSWG343_08850</name>
</gene>